<sequence length="236" mass="26517">MLKLGKIKLGDFPKIAATISNLRLAFIKKAKEDGAQILELRLDELKKIDVSSIFSAVRIAKEQGMPVIATIRSKEEGGKKFISPQKRLQLFKMIIPEVDGIDVELSSNSILDSVVKFAHKFNKLAIVSYHNFAKTPSKEKLERIINESRKRKADIVKISTLVRTPIDILTLSFVTLKNKEKNIITLAMGRIGAISRIFFPVLGSLITYGFIDKPHAPGQLPVKILKRDLETYQHIV</sequence>
<gene>
    <name evidence="4" type="primary">aroD</name>
    <name evidence="5" type="ORF">AUJ66_06050</name>
</gene>
<feature type="active site" description="Schiff-base intermediate with substrate" evidence="4">
    <location>
        <position position="157"/>
    </location>
</feature>
<dbReference type="Pfam" id="PF01487">
    <property type="entry name" value="DHquinase_I"/>
    <property type="match status" value="1"/>
</dbReference>
<feature type="active site" description="Proton donor/acceptor" evidence="4">
    <location>
        <position position="130"/>
    </location>
</feature>
<evidence type="ECO:0000313" key="5">
    <source>
        <dbReference type="EMBL" id="OIN96518.1"/>
    </source>
</evidence>
<keyword evidence="3 4" id="KW-0704">Schiff base</keyword>
<comment type="caution">
    <text evidence="4">Lacks conserved residue(s) required for the propagation of feature annotation.</text>
</comment>
<evidence type="ECO:0000313" key="6">
    <source>
        <dbReference type="Proteomes" id="UP000182278"/>
    </source>
</evidence>
<evidence type="ECO:0000256" key="3">
    <source>
        <dbReference type="ARBA" id="ARBA00023270"/>
    </source>
</evidence>
<dbReference type="Proteomes" id="UP000182278">
    <property type="component" value="Unassembled WGS sequence"/>
</dbReference>
<comment type="subunit">
    <text evidence="4">Homodimer.</text>
</comment>
<dbReference type="InterPro" id="IPR013785">
    <property type="entry name" value="Aldolase_TIM"/>
</dbReference>
<keyword evidence="2 4" id="KW-0456">Lyase</keyword>
<dbReference type="Gene3D" id="3.20.20.70">
    <property type="entry name" value="Aldolase class I"/>
    <property type="match status" value="1"/>
</dbReference>
<protein>
    <recommendedName>
        <fullName evidence="4">3-dehydroquinate dehydratase</fullName>
        <shortName evidence="4">3-dehydroquinase</shortName>
        <ecNumber evidence="4">4.2.1.10</ecNumber>
    </recommendedName>
    <alternativeName>
        <fullName evidence="4">Type I DHQase</fullName>
    </alternativeName>
    <alternativeName>
        <fullName evidence="4">Type I dehydroquinase</fullName>
        <shortName evidence="4">DHQ1</shortName>
    </alternativeName>
</protein>
<proteinExistence type="inferred from homology"/>
<dbReference type="AlphaFoldDB" id="A0A1J4SEJ3"/>
<dbReference type="GO" id="GO:0046279">
    <property type="term" value="P:3,4-dihydroxybenzoate biosynthetic process"/>
    <property type="evidence" value="ECO:0007669"/>
    <property type="project" value="TreeGrafter"/>
</dbReference>
<comment type="function">
    <text evidence="4">Involved in the third step of the chorismate pathway, which leads to the biosynthesis of aromatic amino acids. Catalyzes the cis-dehydration of 3-dehydroquinate (DHQ) and introduces the first double bond of the aromatic ring to yield 3-dehydroshikimate.</text>
</comment>
<keyword evidence="4" id="KW-0028">Amino-acid biosynthesis</keyword>
<dbReference type="SUPFAM" id="SSF51569">
    <property type="entry name" value="Aldolase"/>
    <property type="match status" value="1"/>
</dbReference>
<comment type="caution">
    <text evidence="5">The sequence shown here is derived from an EMBL/GenBank/DDBJ whole genome shotgun (WGS) entry which is preliminary data.</text>
</comment>
<dbReference type="STRING" id="1817893.AUJ66_06050"/>
<accession>A0A1J4SEJ3</accession>
<dbReference type="CDD" id="cd00502">
    <property type="entry name" value="DHQase_I"/>
    <property type="match status" value="1"/>
</dbReference>
<dbReference type="GO" id="GO:0009423">
    <property type="term" value="P:chorismate biosynthetic process"/>
    <property type="evidence" value="ECO:0007669"/>
    <property type="project" value="UniProtKB-UniRule"/>
</dbReference>
<feature type="binding site" evidence="4">
    <location>
        <position position="72"/>
    </location>
    <ligand>
        <name>3-dehydroquinate</name>
        <dbReference type="ChEBI" id="CHEBI:32364"/>
    </ligand>
</feature>
<dbReference type="NCBIfam" id="TIGR01093">
    <property type="entry name" value="aroD"/>
    <property type="match status" value="1"/>
</dbReference>
<dbReference type="PANTHER" id="PTHR43699:SF1">
    <property type="entry name" value="3-DEHYDROQUINATE DEHYDRATASE"/>
    <property type="match status" value="1"/>
</dbReference>
<dbReference type="GO" id="GO:0003855">
    <property type="term" value="F:3-dehydroquinate dehydratase activity"/>
    <property type="evidence" value="ECO:0007669"/>
    <property type="project" value="UniProtKB-UniRule"/>
</dbReference>
<dbReference type="InterPro" id="IPR050146">
    <property type="entry name" value="Type-I_3-dehydroquinase"/>
</dbReference>
<feature type="binding site" evidence="4">
    <location>
        <position position="219"/>
    </location>
    <ligand>
        <name>3-dehydroquinate</name>
        <dbReference type="ChEBI" id="CHEBI:32364"/>
    </ligand>
</feature>
<feature type="binding site" evidence="4">
    <location>
        <begin position="39"/>
        <end position="41"/>
    </location>
    <ligand>
        <name>3-dehydroquinate</name>
        <dbReference type="ChEBI" id="CHEBI:32364"/>
    </ligand>
</feature>
<dbReference type="InterPro" id="IPR001381">
    <property type="entry name" value="DHquinase_I"/>
</dbReference>
<evidence type="ECO:0000256" key="1">
    <source>
        <dbReference type="ARBA" id="ARBA00001864"/>
    </source>
</evidence>
<name>A0A1J4SEJ3_9BACT</name>
<comment type="similarity">
    <text evidence="4">Belongs to the type-I 3-dehydroquinase family.</text>
</comment>
<feature type="binding site" evidence="4">
    <location>
        <position position="196"/>
    </location>
    <ligand>
        <name>3-dehydroquinate</name>
        <dbReference type="ChEBI" id="CHEBI:32364"/>
    </ligand>
</feature>
<dbReference type="HAMAP" id="MF_00214">
    <property type="entry name" value="AroD"/>
    <property type="match status" value="1"/>
</dbReference>
<organism evidence="5 6">
    <name type="scientific">Candidatus Desantisbacteria bacterium CG1_02_38_46</name>
    <dbReference type="NCBI Taxonomy" id="1817893"/>
    <lineage>
        <taxon>Bacteria</taxon>
        <taxon>Candidatus Desantisiibacteriota</taxon>
    </lineage>
</organism>
<reference evidence="5 6" key="1">
    <citation type="journal article" date="2016" name="Environ. Microbiol.">
        <title>Genomic resolution of a cold subsurface aquifer community provides metabolic insights for novel microbes adapted to high CO concentrations.</title>
        <authorList>
            <person name="Probst A.J."/>
            <person name="Castelle C.J."/>
            <person name="Singh A."/>
            <person name="Brown C.T."/>
            <person name="Anantharaman K."/>
            <person name="Sharon I."/>
            <person name="Hug L.A."/>
            <person name="Burstein D."/>
            <person name="Emerson J.B."/>
            <person name="Thomas B.C."/>
            <person name="Banfield J.F."/>
        </authorList>
    </citation>
    <scope>NUCLEOTIDE SEQUENCE [LARGE SCALE GENOMIC DNA]</scope>
    <source>
        <strain evidence="5">CG1_02_38_46</strain>
    </source>
</reference>
<dbReference type="EC" id="4.2.1.10" evidence="4"/>
<evidence type="ECO:0000256" key="2">
    <source>
        <dbReference type="ARBA" id="ARBA00023239"/>
    </source>
</evidence>
<dbReference type="GO" id="GO:0008652">
    <property type="term" value="P:amino acid biosynthetic process"/>
    <property type="evidence" value="ECO:0007669"/>
    <property type="project" value="UniProtKB-KW"/>
</dbReference>
<evidence type="ECO:0000256" key="4">
    <source>
        <dbReference type="HAMAP-Rule" id="MF_00214"/>
    </source>
</evidence>
<dbReference type="UniPathway" id="UPA00053">
    <property type="reaction ID" value="UER00086"/>
</dbReference>
<dbReference type="EMBL" id="MNUO01000093">
    <property type="protein sequence ID" value="OIN96518.1"/>
    <property type="molecule type" value="Genomic_DNA"/>
</dbReference>
<keyword evidence="4" id="KW-0057">Aromatic amino acid biosynthesis</keyword>
<dbReference type="GO" id="GO:0009073">
    <property type="term" value="P:aromatic amino acid family biosynthetic process"/>
    <property type="evidence" value="ECO:0007669"/>
    <property type="project" value="UniProtKB-KW"/>
</dbReference>
<comment type="pathway">
    <text evidence="4">Metabolic intermediate biosynthesis; chorismate biosynthesis; chorismate from D-erythrose 4-phosphate and phosphoenolpyruvate: step 3/7.</text>
</comment>
<dbReference type="PANTHER" id="PTHR43699">
    <property type="entry name" value="3-DEHYDROQUINATE DEHYDRATASE"/>
    <property type="match status" value="1"/>
</dbReference>
<comment type="catalytic activity">
    <reaction evidence="1 4">
        <text>3-dehydroquinate = 3-dehydroshikimate + H2O</text>
        <dbReference type="Rhea" id="RHEA:21096"/>
        <dbReference type="ChEBI" id="CHEBI:15377"/>
        <dbReference type="ChEBI" id="CHEBI:16630"/>
        <dbReference type="ChEBI" id="CHEBI:32364"/>
        <dbReference type="EC" id="4.2.1.10"/>
    </reaction>
</comment>